<comment type="caution">
    <text evidence="8">The sequence shown here is derived from an EMBL/GenBank/DDBJ whole genome shotgun (WGS) entry which is preliminary data.</text>
</comment>
<evidence type="ECO:0000256" key="5">
    <source>
        <dbReference type="PROSITE-ProRule" id="PRU00581"/>
    </source>
</evidence>
<evidence type="ECO:0000313" key="9">
    <source>
        <dbReference type="Proteomes" id="UP001196413"/>
    </source>
</evidence>
<dbReference type="Proteomes" id="UP001196413">
    <property type="component" value="Unassembled WGS sequence"/>
</dbReference>
<keyword evidence="2 5" id="KW-0812">Transmembrane</keyword>
<evidence type="ECO:0000256" key="6">
    <source>
        <dbReference type="SAM" id="Phobius"/>
    </source>
</evidence>
<keyword evidence="4 5" id="KW-0472">Membrane</keyword>
<feature type="transmembrane region" description="Helical" evidence="6">
    <location>
        <begin position="42"/>
        <end position="63"/>
    </location>
</feature>
<evidence type="ECO:0000256" key="2">
    <source>
        <dbReference type="ARBA" id="ARBA00022692"/>
    </source>
</evidence>
<dbReference type="InterPro" id="IPR008253">
    <property type="entry name" value="Marvel"/>
</dbReference>
<keyword evidence="3 6" id="KW-1133">Transmembrane helix</keyword>
<evidence type="ECO:0000256" key="3">
    <source>
        <dbReference type="ARBA" id="ARBA00022989"/>
    </source>
</evidence>
<dbReference type="GO" id="GO:0016020">
    <property type="term" value="C:membrane"/>
    <property type="evidence" value="ECO:0007669"/>
    <property type="project" value="UniProtKB-SubCell"/>
</dbReference>
<evidence type="ECO:0000256" key="1">
    <source>
        <dbReference type="ARBA" id="ARBA00004141"/>
    </source>
</evidence>
<gene>
    <name evidence="8" type="ORF">KIN20_000712</name>
</gene>
<feature type="transmembrane region" description="Helical" evidence="6">
    <location>
        <begin position="110"/>
        <end position="133"/>
    </location>
</feature>
<comment type="subcellular location">
    <subcellularLocation>
        <location evidence="1">Membrane</location>
        <topology evidence="1">Multi-pass membrane protein</topology>
    </subcellularLocation>
</comment>
<name>A0AAD5MBN5_PARTN</name>
<evidence type="ECO:0000313" key="8">
    <source>
        <dbReference type="EMBL" id="KAJ1346042.1"/>
    </source>
</evidence>
<evidence type="ECO:0000256" key="4">
    <source>
        <dbReference type="ARBA" id="ARBA00023136"/>
    </source>
</evidence>
<reference evidence="8" key="1">
    <citation type="submission" date="2021-06" db="EMBL/GenBank/DDBJ databases">
        <title>Parelaphostrongylus tenuis whole genome reference sequence.</title>
        <authorList>
            <person name="Garwood T.J."/>
            <person name="Larsen P.A."/>
            <person name="Fountain-Jones N.M."/>
            <person name="Garbe J.R."/>
            <person name="Macchietto M.G."/>
            <person name="Kania S.A."/>
            <person name="Gerhold R.W."/>
            <person name="Richards J.E."/>
            <person name="Wolf T.M."/>
        </authorList>
    </citation>
    <scope>NUCLEOTIDE SEQUENCE</scope>
    <source>
        <strain evidence="8">MNPRO001-30</strain>
        <tissue evidence="8">Meninges</tissue>
    </source>
</reference>
<proteinExistence type="predicted"/>
<dbReference type="EMBL" id="JAHQIW010000105">
    <property type="protein sequence ID" value="KAJ1346042.1"/>
    <property type="molecule type" value="Genomic_DNA"/>
</dbReference>
<organism evidence="8 9">
    <name type="scientific">Parelaphostrongylus tenuis</name>
    <name type="common">Meningeal worm</name>
    <dbReference type="NCBI Taxonomy" id="148309"/>
    <lineage>
        <taxon>Eukaryota</taxon>
        <taxon>Metazoa</taxon>
        <taxon>Ecdysozoa</taxon>
        <taxon>Nematoda</taxon>
        <taxon>Chromadorea</taxon>
        <taxon>Rhabditida</taxon>
        <taxon>Rhabditina</taxon>
        <taxon>Rhabditomorpha</taxon>
        <taxon>Strongyloidea</taxon>
        <taxon>Metastrongylidae</taxon>
        <taxon>Parelaphostrongylus</taxon>
    </lineage>
</organism>
<dbReference type="PROSITE" id="PS51225">
    <property type="entry name" value="MARVEL"/>
    <property type="match status" value="1"/>
</dbReference>
<feature type="domain" description="MARVEL" evidence="7">
    <location>
        <begin position="7"/>
        <end position="137"/>
    </location>
</feature>
<protein>
    <recommendedName>
        <fullName evidence="7">MARVEL domain-containing protein</fullName>
    </recommendedName>
</protein>
<keyword evidence="9" id="KW-1185">Reference proteome</keyword>
<dbReference type="AlphaFoldDB" id="A0AAD5MBN5"/>
<evidence type="ECO:0000259" key="7">
    <source>
        <dbReference type="PROSITE" id="PS51225"/>
    </source>
</evidence>
<sequence length="158" mass="17748">MPLYVSRFTQFPYFFKLLTLFFSIVTLVTLTGAPSSPGGTSLIWFTVVISLLIDSVLIALLLFELDRVQISMKGVSHASVESATSLTLSIFYFISIWLCINAEEFTSSTWFYVAAFATFANFVLYAADFAIYLRVWMAEQRSPITDTATYDFPSYGSP</sequence>
<accession>A0AAD5MBN5</accession>
<feature type="transmembrane region" description="Helical" evidence="6">
    <location>
        <begin position="75"/>
        <end position="98"/>
    </location>
</feature>